<organism evidence="10 11">
    <name type="scientific">Streptosporangium saharense</name>
    <dbReference type="NCBI Taxonomy" id="1706840"/>
    <lineage>
        <taxon>Bacteria</taxon>
        <taxon>Bacillati</taxon>
        <taxon>Actinomycetota</taxon>
        <taxon>Actinomycetes</taxon>
        <taxon>Streptosporangiales</taxon>
        <taxon>Streptosporangiaceae</taxon>
        <taxon>Streptosporangium</taxon>
    </lineage>
</organism>
<dbReference type="EMBL" id="JACHJP010000010">
    <property type="protein sequence ID" value="MBB4919714.1"/>
    <property type="molecule type" value="Genomic_DNA"/>
</dbReference>
<evidence type="ECO:0000256" key="6">
    <source>
        <dbReference type="ARBA" id="ARBA00022840"/>
    </source>
</evidence>
<dbReference type="CDD" id="cd14014">
    <property type="entry name" value="STKc_PknB_like"/>
    <property type="match status" value="1"/>
</dbReference>
<dbReference type="RefSeq" id="WP_184722372.1">
    <property type="nucleotide sequence ID" value="NZ_JACHJP010000010.1"/>
</dbReference>
<dbReference type="PROSITE" id="PS00107">
    <property type="entry name" value="PROTEIN_KINASE_ATP"/>
    <property type="match status" value="1"/>
</dbReference>
<protein>
    <recommendedName>
        <fullName evidence="1">non-specific serine/threonine protein kinase</fullName>
        <ecNumber evidence="1">2.7.11.1</ecNumber>
    </recommendedName>
</protein>
<dbReference type="Proteomes" id="UP000552644">
    <property type="component" value="Unassembled WGS sequence"/>
</dbReference>
<dbReference type="InterPro" id="IPR011009">
    <property type="entry name" value="Kinase-like_dom_sf"/>
</dbReference>
<evidence type="ECO:0000313" key="11">
    <source>
        <dbReference type="Proteomes" id="UP000552644"/>
    </source>
</evidence>
<comment type="caution">
    <text evidence="10">The sequence shown here is derived from an EMBL/GenBank/DDBJ whole genome shotgun (WGS) entry which is preliminary data.</text>
</comment>
<feature type="compositionally biased region" description="Pro residues" evidence="8">
    <location>
        <begin position="281"/>
        <end position="295"/>
    </location>
</feature>
<evidence type="ECO:0000256" key="5">
    <source>
        <dbReference type="ARBA" id="ARBA00022777"/>
    </source>
</evidence>
<evidence type="ECO:0000259" key="9">
    <source>
        <dbReference type="PROSITE" id="PS50011"/>
    </source>
</evidence>
<dbReference type="InterPro" id="IPR008271">
    <property type="entry name" value="Ser/Thr_kinase_AS"/>
</dbReference>
<keyword evidence="11" id="KW-1185">Reference proteome</keyword>
<feature type="region of interest" description="Disordered" evidence="8">
    <location>
        <begin position="275"/>
        <end position="317"/>
    </location>
</feature>
<accession>A0A7W7QUB3</accession>
<gene>
    <name evidence="10" type="ORF">FHS44_006857</name>
</gene>
<dbReference type="Pfam" id="PF00069">
    <property type="entry name" value="Pkinase"/>
    <property type="match status" value="1"/>
</dbReference>
<dbReference type="InterPro" id="IPR017441">
    <property type="entry name" value="Protein_kinase_ATP_BS"/>
</dbReference>
<keyword evidence="6 7" id="KW-0067">ATP-binding</keyword>
<dbReference type="InterPro" id="IPR000719">
    <property type="entry name" value="Prot_kinase_dom"/>
</dbReference>
<name>A0A7W7QUB3_9ACTN</name>
<keyword evidence="4 7" id="KW-0547">Nucleotide-binding</keyword>
<keyword evidence="3" id="KW-0808">Transferase</keyword>
<dbReference type="PANTHER" id="PTHR43289">
    <property type="entry name" value="MITOGEN-ACTIVATED PROTEIN KINASE KINASE KINASE 20-RELATED"/>
    <property type="match status" value="1"/>
</dbReference>
<feature type="binding site" evidence="7">
    <location>
        <position position="41"/>
    </location>
    <ligand>
        <name>ATP</name>
        <dbReference type="ChEBI" id="CHEBI:30616"/>
    </ligand>
</feature>
<sequence>MAEAGAFSVPGYEISGVLGQGGFGIVYRARQLAVDREVALKVDNRVLVSERDRRRFMREVTSAGALSGHPHVAHVYDAGVLADGRPYMVLELCPGGSLLDRLRSEGPLAPAEVADIGIRIADALAAAHAAGVLHRDIKPANILINRYGNVVLSDFGLATMPSAGGEASVTRESLTPAYAPPEAFDLSEPSAAGDVYSLAATLYALLSGRPPRFPESGVANIAVIMALHRLPIPEIPGVPPQLTAVLRQAMDSDPARRTPSVAALRDALTDLHLEREAPGGRPMPPRPAPVPPPPVVQGGPAPYASGHRPVPHASYGAPGREVMRAHLTSPGVQGLGTTQSPAKHAAVPTGGSNTRVFVAIAAAFAILLLAGVGLMLMESFGSPASTSETGGSQGAKAEVATVTQGCPAAAVTGARASCVEKAECWGGLVVIAGDASARSVGCAEPHSWETFAIATLPSGLTHDMSVVERDPTVRKACAASVMLASRRGAALKVVPTKWQTTVLPPSKAEFASGVRTYRCLGGVLGDDQKGPSFRP</sequence>
<proteinExistence type="predicted"/>
<feature type="domain" description="Protein kinase" evidence="9">
    <location>
        <begin position="12"/>
        <end position="269"/>
    </location>
</feature>
<evidence type="ECO:0000256" key="1">
    <source>
        <dbReference type="ARBA" id="ARBA00012513"/>
    </source>
</evidence>
<dbReference type="Gene3D" id="3.30.200.20">
    <property type="entry name" value="Phosphorylase Kinase, domain 1"/>
    <property type="match status" value="1"/>
</dbReference>
<dbReference type="AlphaFoldDB" id="A0A7W7QUB3"/>
<dbReference type="Gene3D" id="1.10.510.10">
    <property type="entry name" value="Transferase(Phosphotransferase) domain 1"/>
    <property type="match status" value="1"/>
</dbReference>
<dbReference type="PROSITE" id="PS50011">
    <property type="entry name" value="PROTEIN_KINASE_DOM"/>
    <property type="match status" value="1"/>
</dbReference>
<evidence type="ECO:0000256" key="3">
    <source>
        <dbReference type="ARBA" id="ARBA00022679"/>
    </source>
</evidence>
<dbReference type="SUPFAM" id="SSF56112">
    <property type="entry name" value="Protein kinase-like (PK-like)"/>
    <property type="match status" value="1"/>
</dbReference>
<evidence type="ECO:0000256" key="8">
    <source>
        <dbReference type="SAM" id="MobiDB-lite"/>
    </source>
</evidence>
<dbReference type="PANTHER" id="PTHR43289:SF6">
    <property type="entry name" value="SERINE_THREONINE-PROTEIN KINASE NEKL-3"/>
    <property type="match status" value="1"/>
</dbReference>
<dbReference type="SMART" id="SM00220">
    <property type="entry name" value="S_TKc"/>
    <property type="match status" value="1"/>
</dbReference>
<keyword evidence="5" id="KW-0418">Kinase</keyword>
<dbReference type="GO" id="GO:0005524">
    <property type="term" value="F:ATP binding"/>
    <property type="evidence" value="ECO:0007669"/>
    <property type="project" value="UniProtKB-UniRule"/>
</dbReference>
<keyword evidence="2" id="KW-0723">Serine/threonine-protein kinase</keyword>
<evidence type="ECO:0000256" key="2">
    <source>
        <dbReference type="ARBA" id="ARBA00022527"/>
    </source>
</evidence>
<dbReference type="EC" id="2.7.11.1" evidence="1"/>
<dbReference type="GO" id="GO:0004674">
    <property type="term" value="F:protein serine/threonine kinase activity"/>
    <property type="evidence" value="ECO:0007669"/>
    <property type="project" value="UniProtKB-KW"/>
</dbReference>
<evidence type="ECO:0000256" key="7">
    <source>
        <dbReference type="PROSITE-ProRule" id="PRU10141"/>
    </source>
</evidence>
<evidence type="ECO:0000256" key="4">
    <source>
        <dbReference type="ARBA" id="ARBA00022741"/>
    </source>
</evidence>
<dbReference type="PROSITE" id="PS00108">
    <property type="entry name" value="PROTEIN_KINASE_ST"/>
    <property type="match status" value="1"/>
</dbReference>
<evidence type="ECO:0000313" key="10">
    <source>
        <dbReference type="EMBL" id="MBB4919714.1"/>
    </source>
</evidence>
<reference evidence="10 11" key="1">
    <citation type="submission" date="2020-08" db="EMBL/GenBank/DDBJ databases">
        <title>Genomic Encyclopedia of Type Strains, Phase III (KMG-III): the genomes of soil and plant-associated and newly described type strains.</title>
        <authorList>
            <person name="Whitman W."/>
        </authorList>
    </citation>
    <scope>NUCLEOTIDE SEQUENCE [LARGE SCALE GENOMIC DNA]</scope>
    <source>
        <strain evidence="10 11">CECT 8840</strain>
    </source>
</reference>